<evidence type="ECO:0000313" key="2">
    <source>
        <dbReference type="EMBL" id="KAJ7197015.1"/>
    </source>
</evidence>
<organism evidence="2 3">
    <name type="scientific">Mycena pura</name>
    <dbReference type="NCBI Taxonomy" id="153505"/>
    <lineage>
        <taxon>Eukaryota</taxon>
        <taxon>Fungi</taxon>
        <taxon>Dikarya</taxon>
        <taxon>Basidiomycota</taxon>
        <taxon>Agaricomycotina</taxon>
        <taxon>Agaricomycetes</taxon>
        <taxon>Agaricomycetidae</taxon>
        <taxon>Agaricales</taxon>
        <taxon>Marasmiineae</taxon>
        <taxon>Mycenaceae</taxon>
        <taxon>Mycena</taxon>
    </lineage>
</organism>
<name>A0AAD6UZJ4_9AGAR</name>
<accession>A0AAD6UZJ4</accession>
<proteinExistence type="predicted"/>
<dbReference type="AlphaFoldDB" id="A0AAD6UZJ4"/>
<feature type="compositionally biased region" description="Acidic residues" evidence="1">
    <location>
        <begin position="50"/>
        <end position="76"/>
    </location>
</feature>
<reference evidence="2" key="1">
    <citation type="submission" date="2023-03" db="EMBL/GenBank/DDBJ databases">
        <title>Massive genome expansion in bonnet fungi (Mycena s.s.) driven by repeated elements and novel gene families across ecological guilds.</title>
        <authorList>
            <consortium name="Lawrence Berkeley National Laboratory"/>
            <person name="Harder C.B."/>
            <person name="Miyauchi S."/>
            <person name="Viragh M."/>
            <person name="Kuo A."/>
            <person name="Thoen E."/>
            <person name="Andreopoulos B."/>
            <person name="Lu D."/>
            <person name="Skrede I."/>
            <person name="Drula E."/>
            <person name="Henrissat B."/>
            <person name="Morin E."/>
            <person name="Kohler A."/>
            <person name="Barry K."/>
            <person name="LaButti K."/>
            <person name="Morin E."/>
            <person name="Salamov A."/>
            <person name="Lipzen A."/>
            <person name="Mereny Z."/>
            <person name="Hegedus B."/>
            <person name="Baldrian P."/>
            <person name="Stursova M."/>
            <person name="Weitz H."/>
            <person name="Taylor A."/>
            <person name="Grigoriev I.V."/>
            <person name="Nagy L.G."/>
            <person name="Martin F."/>
            <person name="Kauserud H."/>
        </authorList>
    </citation>
    <scope>NUCLEOTIDE SEQUENCE</scope>
    <source>
        <strain evidence="2">9144</strain>
    </source>
</reference>
<keyword evidence="3" id="KW-1185">Reference proteome</keyword>
<evidence type="ECO:0000256" key="1">
    <source>
        <dbReference type="SAM" id="MobiDB-lite"/>
    </source>
</evidence>
<protein>
    <submittedName>
        <fullName evidence="2">Uncharacterized protein</fullName>
    </submittedName>
</protein>
<dbReference type="Proteomes" id="UP001219525">
    <property type="component" value="Unassembled WGS sequence"/>
</dbReference>
<feature type="region of interest" description="Disordered" evidence="1">
    <location>
        <begin position="23"/>
        <end position="76"/>
    </location>
</feature>
<evidence type="ECO:0000313" key="3">
    <source>
        <dbReference type="Proteomes" id="UP001219525"/>
    </source>
</evidence>
<dbReference type="EMBL" id="JARJCW010000080">
    <property type="protein sequence ID" value="KAJ7197015.1"/>
    <property type="molecule type" value="Genomic_DNA"/>
</dbReference>
<comment type="caution">
    <text evidence="2">The sequence shown here is derived from an EMBL/GenBank/DDBJ whole genome shotgun (WGS) entry which is preliminary data.</text>
</comment>
<sequence length="224" mass="24119">MLPWRLLPALSRSARAAGGVAQESGAAVAVWPRENRGGSKPAQGPIFAGENDEAQTETVVENEDRDSDEDADTDDGVAEVEETVHTTMLLRWFRCLLGRRPHYNDAFRYAPAAGEALFADADDAWAVCVARDGVPVRGAHIFAEGGQHPVWLRTTDVDGSYETLLVYVDAGDAHMHARGARAPPANIVLQEPPVCCLSAFMTSQALRTVVGPVPRYSIGGIVRV</sequence>
<gene>
    <name evidence="2" type="ORF">GGX14DRAFT_402921</name>
</gene>